<evidence type="ECO:0000259" key="3">
    <source>
        <dbReference type="Pfam" id="PF06738"/>
    </source>
</evidence>
<comment type="similarity">
    <text evidence="1">Belongs to the ThrE exporter (TC 2.A.79) family.</text>
</comment>
<dbReference type="Pfam" id="PF06738">
    <property type="entry name" value="ThrE"/>
    <property type="match status" value="1"/>
</dbReference>
<dbReference type="GO" id="GO:0022857">
    <property type="term" value="F:transmembrane transporter activity"/>
    <property type="evidence" value="ECO:0007669"/>
    <property type="project" value="InterPro"/>
</dbReference>
<feature type="transmembrane region" description="Helical" evidence="2">
    <location>
        <begin position="118"/>
        <end position="138"/>
    </location>
</feature>
<feature type="transmembrane region" description="Helical" evidence="2">
    <location>
        <begin position="144"/>
        <end position="161"/>
    </location>
</feature>
<evidence type="ECO:0000256" key="2">
    <source>
        <dbReference type="SAM" id="Phobius"/>
    </source>
</evidence>
<feature type="transmembrane region" description="Helical" evidence="2">
    <location>
        <begin position="294"/>
        <end position="312"/>
    </location>
</feature>
<dbReference type="PANTHER" id="PTHR31082">
    <property type="entry name" value="PHEROMONE-REGULATED MEMBRANE PROTEIN 10"/>
    <property type="match status" value="1"/>
</dbReference>
<keyword evidence="2" id="KW-0812">Transmembrane</keyword>
<feature type="transmembrane region" description="Helical" evidence="2">
    <location>
        <begin position="268"/>
        <end position="287"/>
    </location>
</feature>
<proteinExistence type="inferred from homology"/>
<dbReference type="InterPro" id="IPR051361">
    <property type="entry name" value="ThrE/Ser_Exporter"/>
</dbReference>
<feature type="domain" description="Threonine/serine exporter-like N-terminal" evidence="3">
    <location>
        <begin position="18"/>
        <end position="252"/>
    </location>
</feature>
<gene>
    <name evidence="4" type="ORF">IMCC3135_04390</name>
</gene>
<organism evidence="4 5">
    <name type="scientific">Granulosicoccus antarcticus IMCC3135</name>
    <dbReference type="NCBI Taxonomy" id="1192854"/>
    <lineage>
        <taxon>Bacteria</taxon>
        <taxon>Pseudomonadati</taxon>
        <taxon>Pseudomonadota</taxon>
        <taxon>Gammaproteobacteria</taxon>
        <taxon>Chromatiales</taxon>
        <taxon>Granulosicoccaceae</taxon>
        <taxon>Granulosicoccus</taxon>
    </lineage>
</organism>
<dbReference type="OrthoDB" id="1490274at2"/>
<sequence>MDELKNIEHQDATVRILLAHLGAAMIATGQAAHEIEAELVEVADRLGYPQLQVAVSPTGLILSLCSGDPATYESVVAPVRLDQASEVHRIRQQLIRRKMTPDDALALLSTLRARPVRYSVWLARLAWVMISLGIALILQPGWANAALVIVCSVVVYGLMAVGNQARVLAYLLPTVAAFVVTIIVFVAAEFEWIEGPLRTILPPLAPLLPGALIVTGLSELAAGHMQSGTSRLSYGVVQLGLFAVGLIAATSLLNVPAEMMVNVRVDNIGWWAAPVGLLLIAVGICLMESIELSLVPWVLLVLLMAFGAQLSGQTLGSAAIGGFFGAIAASLCASLVEQIRPESARLVLFLPAFWLLVPGSLGLIGVTTLVADPGRAIETGLEVATVICAIALGLLIGSSVGLALRDPQG</sequence>
<dbReference type="EMBL" id="CP018632">
    <property type="protein sequence ID" value="ASJ70991.1"/>
    <property type="molecule type" value="Genomic_DNA"/>
</dbReference>
<feature type="transmembrane region" description="Helical" evidence="2">
    <location>
        <begin position="383"/>
        <end position="404"/>
    </location>
</feature>
<evidence type="ECO:0000313" key="5">
    <source>
        <dbReference type="Proteomes" id="UP000250079"/>
    </source>
</evidence>
<feature type="transmembrane region" description="Helical" evidence="2">
    <location>
        <begin position="318"/>
        <end position="336"/>
    </location>
</feature>
<feature type="transmembrane region" description="Helical" evidence="2">
    <location>
        <begin position="348"/>
        <end position="371"/>
    </location>
</feature>
<feature type="transmembrane region" description="Helical" evidence="2">
    <location>
        <begin position="234"/>
        <end position="256"/>
    </location>
</feature>
<name>A0A2Z2NLZ0_9GAMM</name>
<dbReference type="PANTHER" id="PTHR31082:SF4">
    <property type="entry name" value="PHEROMONE-REGULATED MEMBRANE PROTEIN 10"/>
    <property type="match status" value="1"/>
</dbReference>
<dbReference type="Proteomes" id="UP000250079">
    <property type="component" value="Chromosome"/>
</dbReference>
<keyword evidence="5" id="KW-1185">Reference proteome</keyword>
<accession>A0A2Z2NLZ0</accession>
<keyword evidence="2" id="KW-1133">Transmembrane helix</keyword>
<dbReference type="InterPro" id="IPR010619">
    <property type="entry name" value="ThrE-like_N"/>
</dbReference>
<dbReference type="RefSeq" id="WP_088916477.1">
    <property type="nucleotide sequence ID" value="NZ_CP018632.1"/>
</dbReference>
<keyword evidence="2" id="KW-0472">Membrane</keyword>
<dbReference type="KEGG" id="gai:IMCC3135_04390"/>
<feature type="transmembrane region" description="Helical" evidence="2">
    <location>
        <begin position="200"/>
        <end position="222"/>
    </location>
</feature>
<evidence type="ECO:0000313" key="4">
    <source>
        <dbReference type="EMBL" id="ASJ70991.1"/>
    </source>
</evidence>
<feature type="transmembrane region" description="Helical" evidence="2">
    <location>
        <begin position="168"/>
        <end position="188"/>
    </location>
</feature>
<evidence type="ECO:0000256" key="1">
    <source>
        <dbReference type="ARBA" id="ARBA00034125"/>
    </source>
</evidence>
<dbReference type="AlphaFoldDB" id="A0A2Z2NLZ0"/>
<reference evidence="4 5" key="1">
    <citation type="submission" date="2016-12" db="EMBL/GenBank/DDBJ databases">
        <authorList>
            <person name="Song W.-J."/>
            <person name="Kurnit D.M."/>
        </authorList>
    </citation>
    <scope>NUCLEOTIDE SEQUENCE [LARGE SCALE GENOMIC DNA]</scope>
    <source>
        <strain evidence="4 5">IMCC3135</strain>
    </source>
</reference>
<protein>
    <recommendedName>
        <fullName evidence="3">Threonine/serine exporter-like N-terminal domain-containing protein</fullName>
    </recommendedName>
</protein>